<evidence type="ECO:0000313" key="1">
    <source>
        <dbReference type="EMBL" id="MFC4628687.1"/>
    </source>
</evidence>
<protein>
    <submittedName>
        <fullName evidence="1">DUF429 domain-containing protein</fullName>
    </submittedName>
</protein>
<accession>A0ABV9HEW8</accession>
<reference evidence="2" key="1">
    <citation type="journal article" date="2019" name="Int. J. Syst. Evol. Microbiol.">
        <title>The Global Catalogue of Microorganisms (GCM) 10K type strain sequencing project: providing services to taxonomists for standard genome sequencing and annotation.</title>
        <authorList>
            <consortium name="The Broad Institute Genomics Platform"/>
            <consortium name="The Broad Institute Genome Sequencing Center for Infectious Disease"/>
            <person name="Wu L."/>
            <person name="Ma J."/>
        </authorList>
    </citation>
    <scope>NUCLEOTIDE SEQUENCE [LARGE SCALE GENOMIC DNA]</scope>
    <source>
        <strain evidence="2">CCUG 42722</strain>
    </source>
</reference>
<dbReference type="RefSeq" id="WP_377135016.1">
    <property type="nucleotide sequence ID" value="NZ_JBHSFI010000003.1"/>
</dbReference>
<dbReference type="InterPro" id="IPR007362">
    <property type="entry name" value="DUF429"/>
</dbReference>
<proteinExistence type="predicted"/>
<organism evidence="1 2">
    <name type="scientific">Promicromonospora alba</name>
    <dbReference type="NCBI Taxonomy" id="1616110"/>
    <lineage>
        <taxon>Bacteria</taxon>
        <taxon>Bacillati</taxon>
        <taxon>Actinomycetota</taxon>
        <taxon>Actinomycetes</taxon>
        <taxon>Micrococcales</taxon>
        <taxon>Promicromonosporaceae</taxon>
        <taxon>Promicromonospora</taxon>
    </lineage>
</organism>
<gene>
    <name evidence="1" type="ORF">ACFO6V_10610</name>
</gene>
<keyword evidence="2" id="KW-1185">Reference proteome</keyword>
<dbReference type="Proteomes" id="UP001596011">
    <property type="component" value="Unassembled WGS sequence"/>
</dbReference>
<dbReference type="EMBL" id="JBHSFI010000003">
    <property type="protein sequence ID" value="MFC4628687.1"/>
    <property type="molecule type" value="Genomic_DNA"/>
</dbReference>
<evidence type="ECO:0000313" key="2">
    <source>
        <dbReference type="Proteomes" id="UP001596011"/>
    </source>
</evidence>
<dbReference type="Pfam" id="PF04250">
    <property type="entry name" value="DUF429"/>
    <property type="match status" value="1"/>
</dbReference>
<comment type="caution">
    <text evidence="1">The sequence shown here is derived from an EMBL/GenBank/DDBJ whole genome shotgun (WGS) entry which is preliminary data.</text>
</comment>
<name>A0ABV9HEW8_9MICO</name>
<sequence>MDHDVLMVRALGIDAAGKNWVAVASDLRAYAAPTLLGLLEVADADGTVEVVGIDMPIGLPDGADPRLADVQARQVVGPRWPSVFMTPPRTVLAASTYETASLEARRVMGKGISQQAWALRHRILEVDTVVRSVHRRIFEVHPEVSFRTLAGRHLLAAKSTWAGLEERRGLLAAEGFVLAADLGWPGQVAGPDDVLDAAVACWTAQRVAAGMAVAYPDPPEQLDGIAASIQA</sequence>